<dbReference type="CDD" id="cd09272">
    <property type="entry name" value="RNase_HI_RT_Ty1"/>
    <property type="match status" value="1"/>
</dbReference>
<reference evidence="4" key="1">
    <citation type="journal article" date="2019" name="Sci. Rep.">
        <title>Draft genome of Tanacetum cinerariifolium, the natural source of mosquito coil.</title>
        <authorList>
            <person name="Yamashiro T."/>
            <person name="Shiraishi A."/>
            <person name="Satake H."/>
            <person name="Nakayama K."/>
        </authorList>
    </citation>
    <scope>NUCLEOTIDE SEQUENCE</scope>
</reference>
<organism evidence="4">
    <name type="scientific">Tanacetum cinerariifolium</name>
    <name type="common">Dalmatian daisy</name>
    <name type="synonym">Chrysanthemum cinerariifolium</name>
    <dbReference type="NCBI Taxonomy" id="118510"/>
    <lineage>
        <taxon>Eukaryota</taxon>
        <taxon>Viridiplantae</taxon>
        <taxon>Streptophyta</taxon>
        <taxon>Embryophyta</taxon>
        <taxon>Tracheophyta</taxon>
        <taxon>Spermatophyta</taxon>
        <taxon>Magnoliopsida</taxon>
        <taxon>eudicotyledons</taxon>
        <taxon>Gunneridae</taxon>
        <taxon>Pentapetalae</taxon>
        <taxon>asterids</taxon>
        <taxon>campanulids</taxon>
        <taxon>Asterales</taxon>
        <taxon>Asteraceae</taxon>
        <taxon>Asteroideae</taxon>
        <taxon>Anthemideae</taxon>
        <taxon>Anthemidinae</taxon>
        <taxon>Tanacetum</taxon>
    </lineage>
</organism>
<sequence length="1388" mass="156902">MEFLSPQVVSAAKLPILNPNEFDLWKMRINQYFFMTYYSLWEVILNGDSPAPTRVIEHLKFNIHKDAKTLMEAIEKMFGGNKETKKRNKTDLEEQSFDDLFNSLKIYEAKVKSSSTASTFAQNIAFVSSNTDNTNEPVSVAASVSVVSAKIHVYALLNVDNLSNAVIYSFFASQSNSSQLDNDDLKQIYADDLEEMDLKWQMAIYDWSFMAEEEPINYAIMEFSSSSSMRYNSGDGYHAVLPPYTGTPLAPIIEDWVSDSKDDSEPEIPKNVLSFVQPTEKSNQQDTQSTSNIQPTSEPSSHTYVHAKENNNNQAEEEHLQDDEFTNLFCASAQEVAESSSHNIEQVHVNPSRPVQIRRQLATDPEMCMFALTVWELVDKPFRKSILRLKWLMKNKKDEDQIVIRNTARLVAKRYAQEEGIDFKESIAPVVRLEAVRIFIAYATHKSFPIYQMDVKTTFLSGPLKEEVYVAQPDGFVDLDHPEKVYRLRKASYGLKQAPRAWYDELLKFPTSKGFTKEARYVALSVSYVQVMWMRTQLQDYGFKTEYQLADMFTKALLEDRFKYLVRRIEFEDFFDNNINEVNAAGTSVSAVGKIFTNSTNTFSAAGPSNVVVSPTHRKSLFVDTSQLPDEPDMPKLEDIYYSDAEKDVGAEADFTNLETTITEEGINYEEVFALVARIEAIRLFLVYASFMGFMVYQMDVKSAFLHGTIEEEVYVCQPLGFEELDYPDKVYKVVKTLYGLHQAPRACQDKYVAGILRKFGLIDGKSASTPIDTEKPLLKDPDGEDVDLHTYRLMIGSLMHLTSSRPDIMFVVCACAHFQVTLKVSYLHAVKRIIRYLKGKLHLGLWYPKDSSFNLVAYSDSDYAGASLDRKSTTKGYQFLGCRLTSWQFKKKTVVATSSAEAEYVAATSCCAQVLWIQNQLLNYCPDQTVSSKDSSNSLMADNLPKIVWYSTHHIALMKSWLLQKQMAIVDEKVGIEVCAINLQVSAVRLNVTAFWTSVAVKKVNDVTRLQALVDKKKVVITEATIRDSLRLDDAEGVECLPNEEIFTELSRIGNVDSLTKFYMYPCFLQLMIRAQVGDLSSHTTKYSSPALTQKVFANMRRVDVEDVLATGVVAEGAASVADDDVNAAVDEPSIPSPTPPTQPPPPSQDIPSTLQLDTCTTLTKRVENMERDKIDQALEITKLKQRVKKLERRNKLKVSKLRRLKKDVILEYAKEVAVEKTADVKDDADIQGRQAESQAQIYQIDLEHAKKVLSMQDEESKPAELQQVAKVVTTTKLITEVVTDASDTITTASTLIPAVTITDATLTLTTAPSATRRRNQVVIRDPKETTTPSTIIHIEPKSKDKGKWIMVREPKPLKKKIKIEQDEAYARELEAELNKNMIGMRC</sequence>
<name>A0A6L2K3Q6_TANCI</name>
<gene>
    <name evidence="4" type="ORF">Tci_015607</name>
</gene>
<feature type="domain" description="Reverse transcriptase Ty1/copia-type" evidence="3">
    <location>
        <begin position="374"/>
        <end position="522"/>
    </location>
</feature>
<dbReference type="PANTHER" id="PTHR11439">
    <property type="entry name" value="GAG-POL-RELATED RETROTRANSPOSON"/>
    <property type="match status" value="1"/>
</dbReference>
<protein>
    <recommendedName>
        <fullName evidence="3">Reverse transcriptase Ty1/copia-type domain-containing protein</fullName>
    </recommendedName>
</protein>
<feature type="compositionally biased region" description="Polar residues" evidence="2">
    <location>
        <begin position="276"/>
        <end position="303"/>
    </location>
</feature>
<feature type="coiled-coil region" evidence="1">
    <location>
        <begin position="1168"/>
        <end position="1209"/>
    </location>
</feature>
<comment type="caution">
    <text evidence="4">The sequence shown here is derived from an EMBL/GenBank/DDBJ whole genome shotgun (WGS) entry which is preliminary data.</text>
</comment>
<dbReference type="EMBL" id="BKCJ010001735">
    <property type="protein sequence ID" value="GEU43629.1"/>
    <property type="molecule type" value="Genomic_DNA"/>
</dbReference>
<feature type="domain" description="Reverse transcriptase Ty1/copia-type" evidence="3">
    <location>
        <begin position="665"/>
        <end position="751"/>
    </location>
</feature>
<feature type="region of interest" description="Disordered" evidence="2">
    <location>
        <begin position="1126"/>
        <end position="1155"/>
    </location>
</feature>
<feature type="region of interest" description="Disordered" evidence="2">
    <location>
        <begin position="276"/>
        <end position="304"/>
    </location>
</feature>
<keyword evidence="1" id="KW-0175">Coiled coil</keyword>
<accession>A0A6L2K3Q6</accession>
<dbReference type="InterPro" id="IPR013103">
    <property type="entry name" value="RVT_2"/>
</dbReference>
<evidence type="ECO:0000256" key="2">
    <source>
        <dbReference type="SAM" id="MobiDB-lite"/>
    </source>
</evidence>
<dbReference type="Pfam" id="PF07727">
    <property type="entry name" value="RVT_2"/>
    <property type="match status" value="2"/>
</dbReference>
<feature type="compositionally biased region" description="Pro residues" evidence="2">
    <location>
        <begin position="1136"/>
        <end position="1150"/>
    </location>
</feature>
<evidence type="ECO:0000256" key="1">
    <source>
        <dbReference type="SAM" id="Coils"/>
    </source>
</evidence>
<evidence type="ECO:0000313" key="4">
    <source>
        <dbReference type="EMBL" id="GEU43629.1"/>
    </source>
</evidence>
<evidence type="ECO:0000259" key="3">
    <source>
        <dbReference type="Pfam" id="PF07727"/>
    </source>
</evidence>
<proteinExistence type="predicted"/>
<dbReference type="PANTHER" id="PTHR11439:SF509">
    <property type="entry name" value="RNA-DIRECTED DNA POLYMERASE"/>
    <property type="match status" value="1"/>
</dbReference>